<evidence type="ECO:0000256" key="2">
    <source>
        <dbReference type="ARBA" id="ARBA00022692"/>
    </source>
</evidence>
<dbReference type="Pfam" id="PF13962">
    <property type="entry name" value="PGG"/>
    <property type="match status" value="1"/>
</dbReference>
<evidence type="ECO:0000313" key="10">
    <source>
        <dbReference type="Proteomes" id="UP001497512"/>
    </source>
</evidence>
<feature type="transmembrane region" description="Helical" evidence="7">
    <location>
        <begin position="90"/>
        <end position="110"/>
    </location>
</feature>
<reference evidence="9" key="1">
    <citation type="submission" date="2024-02" db="EMBL/GenBank/DDBJ databases">
        <authorList>
            <consortium name="ELIXIR-Norway"/>
            <consortium name="Elixir Norway"/>
        </authorList>
    </citation>
    <scope>NUCLEOTIDE SEQUENCE</scope>
</reference>
<proteinExistence type="predicted"/>
<dbReference type="PANTHER" id="PTHR24186:SF38">
    <property type="entry name" value="ANKYRIN REPEAT FAMILY PROTEIN"/>
    <property type="match status" value="1"/>
</dbReference>
<keyword evidence="5" id="KW-0040">ANK repeat</keyword>
<comment type="subcellular location">
    <subcellularLocation>
        <location evidence="1">Membrane</location>
        <topology evidence="1">Multi-pass membrane protein</topology>
    </subcellularLocation>
</comment>
<accession>A0ABP0UHT9</accession>
<evidence type="ECO:0000256" key="3">
    <source>
        <dbReference type="ARBA" id="ARBA00022737"/>
    </source>
</evidence>
<evidence type="ECO:0000256" key="6">
    <source>
        <dbReference type="ARBA" id="ARBA00023136"/>
    </source>
</evidence>
<evidence type="ECO:0000256" key="1">
    <source>
        <dbReference type="ARBA" id="ARBA00004141"/>
    </source>
</evidence>
<dbReference type="PANTHER" id="PTHR24186">
    <property type="entry name" value="PROTEIN PHOSPHATASE 1 REGULATORY SUBUNIT"/>
    <property type="match status" value="1"/>
</dbReference>
<dbReference type="EMBL" id="OZ019896">
    <property type="protein sequence ID" value="CAK9222416.1"/>
    <property type="molecule type" value="Genomic_DNA"/>
</dbReference>
<keyword evidence="3" id="KW-0677">Repeat</keyword>
<sequence length="346" mass="38721">MGGKEIFSCEATTFVDHKPEIRFEESAASGHDSASRWENDGPTRLGRNFLSSRSASHNHEASFQLRLQEQVERKRQSTLTNMHQAFVKSINAYALVLVLLVTITYAGFLQPPGSFANNGLMRVSANFSLKLFVFFNSFSFFFSVTDLLLCLSGNFAPLADLHDERYYHPEDIRKRRPNSGNRRATEFLEHMEQATTSMDSIPMEIPPPESVYLEQAITHKLASFVAGKLTKLVYINVMFVISLTCCVAAYVSAGFAVQKTVLSDQISILIPSLVGCIFYVGFLIWLLADSVKFLWYAGFQLGALQLSLAAKLAANADHLEVQFKFNTPTTELPPNEILIPPEENEE</sequence>
<organism evidence="9 10">
    <name type="scientific">Sphagnum troendelagicum</name>
    <dbReference type="NCBI Taxonomy" id="128251"/>
    <lineage>
        <taxon>Eukaryota</taxon>
        <taxon>Viridiplantae</taxon>
        <taxon>Streptophyta</taxon>
        <taxon>Embryophyta</taxon>
        <taxon>Bryophyta</taxon>
        <taxon>Sphagnophytina</taxon>
        <taxon>Sphagnopsida</taxon>
        <taxon>Sphagnales</taxon>
        <taxon>Sphagnaceae</taxon>
        <taxon>Sphagnum</taxon>
    </lineage>
</organism>
<keyword evidence="2 7" id="KW-0812">Transmembrane</keyword>
<evidence type="ECO:0000256" key="5">
    <source>
        <dbReference type="ARBA" id="ARBA00023043"/>
    </source>
</evidence>
<dbReference type="InterPro" id="IPR026961">
    <property type="entry name" value="PGG_dom"/>
</dbReference>
<protein>
    <recommendedName>
        <fullName evidence="8">PGG domain-containing protein</fullName>
    </recommendedName>
</protein>
<gene>
    <name evidence="9" type="ORF">CSSPTR1EN2_LOCUS16054</name>
</gene>
<feature type="transmembrane region" description="Helical" evidence="7">
    <location>
        <begin position="233"/>
        <end position="256"/>
    </location>
</feature>
<keyword evidence="10" id="KW-1185">Reference proteome</keyword>
<keyword evidence="4 7" id="KW-1133">Transmembrane helix</keyword>
<evidence type="ECO:0000259" key="8">
    <source>
        <dbReference type="Pfam" id="PF13962"/>
    </source>
</evidence>
<evidence type="ECO:0000313" key="9">
    <source>
        <dbReference type="EMBL" id="CAK9222416.1"/>
    </source>
</evidence>
<keyword evidence="6 7" id="KW-0472">Membrane</keyword>
<feature type="transmembrane region" description="Helical" evidence="7">
    <location>
        <begin position="131"/>
        <end position="156"/>
    </location>
</feature>
<evidence type="ECO:0000256" key="4">
    <source>
        <dbReference type="ARBA" id="ARBA00022989"/>
    </source>
</evidence>
<name>A0ABP0UHT9_9BRYO</name>
<feature type="transmembrane region" description="Helical" evidence="7">
    <location>
        <begin position="268"/>
        <end position="287"/>
    </location>
</feature>
<dbReference type="Proteomes" id="UP001497512">
    <property type="component" value="Chromosome 4"/>
</dbReference>
<feature type="domain" description="PGG" evidence="8">
    <location>
        <begin position="88"/>
        <end position="154"/>
    </location>
</feature>
<evidence type="ECO:0000256" key="7">
    <source>
        <dbReference type="SAM" id="Phobius"/>
    </source>
</evidence>